<proteinExistence type="predicted"/>
<dbReference type="RefSeq" id="WP_212695475.1">
    <property type="nucleotide sequence ID" value="NZ_CP058649.1"/>
</dbReference>
<dbReference type="KEGG" id="vpy:HZI73_21840"/>
<name>A0A8J8SIT4_9FIRM</name>
<gene>
    <name evidence="1" type="ORF">HZI73_21840</name>
</gene>
<organism evidence="1 2">
    <name type="scientific">Vallitalea pronyensis</name>
    <dbReference type="NCBI Taxonomy" id="1348613"/>
    <lineage>
        <taxon>Bacteria</taxon>
        <taxon>Bacillati</taxon>
        <taxon>Bacillota</taxon>
        <taxon>Clostridia</taxon>
        <taxon>Lachnospirales</taxon>
        <taxon>Vallitaleaceae</taxon>
        <taxon>Vallitalea</taxon>
    </lineage>
</organism>
<evidence type="ECO:0000313" key="1">
    <source>
        <dbReference type="EMBL" id="QUI24779.1"/>
    </source>
</evidence>
<dbReference type="Gene3D" id="3.40.190.10">
    <property type="entry name" value="Periplasmic binding protein-like II"/>
    <property type="match status" value="2"/>
</dbReference>
<protein>
    <submittedName>
        <fullName evidence="1">Extracellular solute-binding protein</fullName>
    </submittedName>
</protein>
<evidence type="ECO:0000313" key="2">
    <source>
        <dbReference type="Proteomes" id="UP000683246"/>
    </source>
</evidence>
<reference evidence="1" key="1">
    <citation type="submission" date="2020-07" db="EMBL/GenBank/DDBJ databases">
        <title>Vallitalea pronyensis genome.</title>
        <authorList>
            <person name="Postec A."/>
        </authorList>
    </citation>
    <scope>NUCLEOTIDE SEQUENCE</scope>
    <source>
        <strain evidence="1">FatNI3</strain>
    </source>
</reference>
<dbReference type="EMBL" id="CP058649">
    <property type="protein sequence ID" value="QUI24779.1"/>
    <property type="molecule type" value="Genomic_DNA"/>
</dbReference>
<dbReference type="AlphaFoldDB" id="A0A8J8SIT4"/>
<dbReference type="PANTHER" id="PTHR43649">
    <property type="entry name" value="ARABINOSE-BINDING PROTEIN-RELATED"/>
    <property type="match status" value="1"/>
</dbReference>
<dbReference type="Proteomes" id="UP000683246">
    <property type="component" value="Chromosome"/>
</dbReference>
<keyword evidence="2" id="KW-1185">Reference proteome</keyword>
<dbReference type="SUPFAM" id="SSF53850">
    <property type="entry name" value="Periplasmic binding protein-like II"/>
    <property type="match status" value="1"/>
</dbReference>
<sequence>MDIKKGMVFAFVLLVGLCTGCKNNHLGESDITYRVQEQKSKPILSGPLRTVSLDGSLDGRLDRIENPSWSKDLTPVVLDWFIAYDWFDKTFDPDNNWGDKKLLTHTGITLHVRCGSVEELNTIIASGSLPDLITYDVNSSIINKLEKDNMLYPLDELMEHYAPDMDVMPSMMEWYRAEDGHWYRFVSFFIGTERINKAYGGNYRSFNGNWAREDILKQIGMTKEDMYTKEGFISALEKVRDLDIHYNGNPVTPFMLDVWHDAAVERFAEQFGADLEDENGNWVNIMKTPEYLEALLFLNDMYNKGLYSDEEFTMDKVQKDAKLASGRVFALNGWVTNNIGSRRLWIADETAKMVYVGVIQGGKSGKKPIIRTTNSLGWSATVLTKDCEHPIRGVRLLSYLSQEELMLDNTYGTGTYQVINGEAIRDPEKVEEEMKDPKAFYDKYTLNLGLLLDRNVAYRYRKEPENWFEKEKLMALTQPDATVCIDKPFSALIPEVGTELSMIYERLRAHRNQRLPLIMMAVDEKECVALYKELIKEMDDMGMVALDTYRNQLFQENKKKMGMMYAWPRNQKIEECIPH</sequence>
<dbReference type="InterPro" id="IPR050490">
    <property type="entry name" value="Bact_solute-bd_prot1"/>
</dbReference>
<dbReference type="PANTHER" id="PTHR43649:SF12">
    <property type="entry name" value="DIACETYLCHITOBIOSE BINDING PROTEIN DASA"/>
    <property type="match status" value="1"/>
</dbReference>
<accession>A0A8J8SIT4</accession>